<evidence type="ECO:0000256" key="1">
    <source>
        <dbReference type="PROSITE-ProRule" id="PRU00221"/>
    </source>
</evidence>
<sequence>MLRWILGGREAQGAVEKNTVLVIGEEQPKNSYTELQVLKGHFDIVRFLVQIDDFRFASAGDDGLVLVWNAQTGERLQELRGHSQQITAMTAYSWPSGDSTHTSLITASSDRTLSLWDPDTGNRVQTVSDLQSSAKTFLTPARRGMTSSARFLGVYSHDLVQRHPSSSNTNSPEQSKQTPPGVAG</sequence>
<dbReference type="SUPFAM" id="SSF50978">
    <property type="entry name" value="WD40 repeat-like"/>
    <property type="match status" value="1"/>
</dbReference>
<dbReference type="InterPro" id="IPR040102">
    <property type="entry name" value="WDR41"/>
</dbReference>
<dbReference type="InterPro" id="IPR001680">
    <property type="entry name" value="WD40_rpt"/>
</dbReference>
<reference evidence="3" key="1">
    <citation type="thesis" date="2021" institute="BYU ScholarsArchive" country="Provo, UT, USA">
        <title>Applications of and Algorithms for Genome Assembly and Genomic Analyses with an Emphasis on Marine Teleosts.</title>
        <authorList>
            <person name="Pickett B.D."/>
        </authorList>
    </citation>
    <scope>NUCLEOTIDE SEQUENCE</scope>
    <source>
        <strain evidence="3">HI-2016</strain>
    </source>
</reference>
<feature type="region of interest" description="Disordered" evidence="2">
    <location>
        <begin position="161"/>
        <end position="184"/>
    </location>
</feature>
<dbReference type="Pfam" id="PF25178">
    <property type="entry name" value="Beta-prop_WDR41"/>
    <property type="match status" value="1"/>
</dbReference>
<dbReference type="SMART" id="SM00320">
    <property type="entry name" value="WD40"/>
    <property type="match status" value="2"/>
</dbReference>
<dbReference type="GO" id="GO:0005765">
    <property type="term" value="C:lysosomal membrane"/>
    <property type="evidence" value="ECO:0007669"/>
    <property type="project" value="TreeGrafter"/>
</dbReference>
<keyword evidence="4" id="KW-1185">Reference proteome</keyword>
<evidence type="ECO:0000313" key="3">
    <source>
        <dbReference type="EMBL" id="KAG9353718.1"/>
    </source>
</evidence>
<dbReference type="InterPro" id="IPR036322">
    <property type="entry name" value="WD40_repeat_dom_sf"/>
</dbReference>
<keyword evidence="1" id="KW-0853">WD repeat</keyword>
<dbReference type="GO" id="GO:0010506">
    <property type="term" value="P:regulation of autophagy"/>
    <property type="evidence" value="ECO:0007669"/>
    <property type="project" value="InterPro"/>
</dbReference>
<organism evidence="3 4">
    <name type="scientific">Albula glossodonta</name>
    <name type="common">roundjaw bonefish</name>
    <dbReference type="NCBI Taxonomy" id="121402"/>
    <lineage>
        <taxon>Eukaryota</taxon>
        <taxon>Metazoa</taxon>
        <taxon>Chordata</taxon>
        <taxon>Craniata</taxon>
        <taxon>Vertebrata</taxon>
        <taxon>Euteleostomi</taxon>
        <taxon>Actinopterygii</taxon>
        <taxon>Neopterygii</taxon>
        <taxon>Teleostei</taxon>
        <taxon>Albuliformes</taxon>
        <taxon>Albulidae</taxon>
        <taxon>Albula</taxon>
    </lineage>
</organism>
<dbReference type="EMBL" id="JAFBMS010000003">
    <property type="protein sequence ID" value="KAG9353718.1"/>
    <property type="molecule type" value="Genomic_DNA"/>
</dbReference>
<evidence type="ECO:0000313" key="4">
    <source>
        <dbReference type="Proteomes" id="UP000824540"/>
    </source>
</evidence>
<feature type="repeat" description="WD" evidence="1">
    <location>
        <begin position="38"/>
        <end position="78"/>
    </location>
</feature>
<name>A0A8T2PQX2_9TELE</name>
<proteinExistence type="predicted"/>
<evidence type="ECO:0008006" key="5">
    <source>
        <dbReference type="Google" id="ProtNLM"/>
    </source>
</evidence>
<dbReference type="InterPro" id="IPR015943">
    <property type="entry name" value="WD40/YVTN_repeat-like_dom_sf"/>
</dbReference>
<dbReference type="PANTHER" id="PTHR22805:SF2">
    <property type="entry name" value="WD REPEAT-CONTAINING PROTEIN 41"/>
    <property type="match status" value="1"/>
</dbReference>
<accession>A0A8T2PQX2</accession>
<dbReference type="AlphaFoldDB" id="A0A8T2PQX2"/>
<feature type="repeat" description="WD" evidence="1">
    <location>
        <begin position="104"/>
        <end position="126"/>
    </location>
</feature>
<dbReference type="PROSITE" id="PS50082">
    <property type="entry name" value="WD_REPEATS_2"/>
    <property type="match status" value="2"/>
</dbReference>
<protein>
    <recommendedName>
        <fullName evidence="5">WD repeat domain 41</fullName>
    </recommendedName>
</protein>
<evidence type="ECO:0000256" key="2">
    <source>
        <dbReference type="SAM" id="MobiDB-lite"/>
    </source>
</evidence>
<gene>
    <name evidence="3" type="ORF">JZ751_011840</name>
</gene>
<comment type="caution">
    <text evidence="3">The sequence shown here is derived from an EMBL/GenBank/DDBJ whole genome shotgun (WGS) entry which is preliminary data.</text>
</comment>
<dbReference type="Proteomes" id="UP000824540">
    <property type="component" value="Unassembled WGS sequence"/>
</dbReference>
<dbReference type="OrthoDB" id="273067at2759"/>
<dbReference type="Gene3D" id="2.130.10.10">
    <property type="entry name" value="YVTN repeat-like/Quinoprotein amine dehydrogenase"/>
    <property type="match status" value="1"/>
</dbReference>
<dbReference type="PANTHER" id="PTHR22805">
    <property type="entry name" value="WDR41-RELATED"/>
    <property type="match status" value="1"/>
</dbReference>
<feature type="compositionally biased region" description="Polar residues" evidence="2">
    <location>
        <begin position="163"/>
        <end position="178"/>
    </location>
</feature>